<dbReference type="InterPro" id="IPR010131">
    <property type="entry name" value="MdtP/NodT-like"/>
</dbReference>
<dbReference type="Gene3D" id="2.20.200.10">
    <property type="entry name" value="Outer membrane efflux proteins (OEP)"/>
    <property type="match status" value="1"/>
</dbReference>
<dbReference type="STRING" id="44576.SAMN05421881_100676"/>
<keyword evidence="2" id="KW-0449">Lipoprotein</keyword>
<dbReference type="Pfam" id="PF02321">
    <property type="entry name" value="OEP"/>
    <property type="match status" value="2"/>
</dbReference>
<dbReference type="GO" id="GO:0015562">
    <property type="term" value="F:efflux transmembrane transporter activity"/>
    <property type="evidence" value="ECO:0007669"/>
    <property type="project" value="InterPro"/>
</dbReference>
<dbReference type="PANTHER" id="PTHR30203">
    <property type="entry name" value="OUTER MEMBRANE CATION EFFLUX PROTEIN"/>
    <property type="match status" value="1"/>
</dbReference>
<dbReference type="EMBL" id="FNOY01000006">
    <property type="protein sequence ID" value="SDX71767.1"/>
    <property type="molecule type" value="Genomic_DNA"/>
</dbReference>
<evidence type="ECO:0000256" key="3">
    <source>
        <dbReference type="SAM" id="Coils"/>
    </source>
</evidence>
<keyword evidence="2 4" id="KW-0472">Membrane</keyword>
<comment type="similarity">
    <text evidence="1 2">Belongs to the outer membrane factor (OMF) (TC 1.B.17) family.</text>
</comment>
<evidence type="ECO:0000313" key="5">
    <source>
        <dbReference type="EMBL" id="SDX71767.1"/>
    </source>
</evidence>
<dbReference type="AlphaFoldDB" id="A0A1H3DZE3"/>
<evidence type="ECO:0000256" key="1">
    <source>
        <dbReference type="ARBA" id="ARBA00007613"/>
    </source>
</evidence>
<accession>A0A1H3DZE3</accession>
<dbReference type="Proteomes" id="UP000198640">
    <property type="component" value="Unassembled WGS sequence"/>
</dbReference>
<evidence type="ECO:0000256" key="2">
    <source>
        <dbReference type="RuleBase" id="RU362097"/>
    </source>
</evidence>
<organism evidence="5 6">
    <name type="scientific">Nitrosomonas halophila</name>
    <dbReference type="NCBI Taxonomy" id="44576"/>
    <lineage>
        <taxon>Bacteria</taxon>
        <taxon>Pseudomonadati</taxon>
        <taxon>Pseudomonadota</taxon>
        <taxon>Betaproteobacteria</taxon>
        <taxon>Nitrosomonadales</taxon>
        <taxon>Nitrosomonadaceae</taxon>
        <taxon>Nitrosomonas</taxon>
    </lineage>
</organism>
<sequence length="534" mass="58905">MLGTREYNPLIDNKKGSGGMSCFKLFYFYLMAGIVLVTSGRLMSRISAILSARSWNNDRTHILPLCVSLLLASCAMGPDYSRPPVDLAEKFRMTEVEGPSIANLPWWELLRDEVLQRLIRQALLGNKELKAAAASVDELQARLGMARMDFVPDMRIDANAPAFGTLGGFRQPGFPTPYNYFGQTILNWELDFWGRIRRANEAARADLVAREESRRAIVLTLVSAVAHSYFDLLQFDMQLDIARRALHSWDESVAISRAQLQGGLISRLDLDQFEAEHARAAARLAELERQTAQKQNELSVLLGSIPAPIPRGLVLTKQLVPPEIPVGLPSDLLQRRPDILEAEQQLVAATARIGVAKASRFPKFSLTGFLGVSSPALSNLLQSGSEFGAGGLGLAGPLLNSQTLGFEQRAAEAQARQALAKYEQTILVALQEVEDALIAIRTASDQRSAKLRQVEALQSALRIANLRYESGITSYVDVLLAKRNLFDAEFDLMSMHRLHLVSVVQLFRALGGGWNPDEALSLPPAVTREISYEN</sequence>
<keyword evidence="2 4" id="KW-0812">Transmembrane</keyword>
<protein>
    <submittedName>
        <fullName evidence="5">Outer membrane protein, multidrug efflux system</fullName>
    </submittedName>
</protein>
<keyword evidence="4" id="KW-1133">Transmembrane helix</keyword>
<dbReference type="Gene3D" id="1.20.1600.10">
    <property type="entry name" value="Outer membrane efflux proteins (OEP)"/>
    <property type="match status" value="1"/>
</dbReference>
<comment type="subcellular location">
    <subcellularLocation>
        <location evidence="2">Cell membrane</location>
        <topology evidence="2">Lipid-anchor</topology>
    </subcellularLocation>
</comment>
<reference evidence="5 6" key="1">
    <citation type="submission" date="2016-10" db="EMBL/GenBank/DDBJ databases">
        <authorList>
            <person name="de Groot N.N."/>
        </authorList>
    </citation>
    <scope>NUCLEOTIDE SEQUENCE [LARGE SCALE GENOMIC DNA]</scope>
    <source>
        <strain evidence="5 6">Nm1</strain>
    </source>
</reference>
<keyword evidence="2" id="KW-0564">Palmitate</keyword>
<name>A0A1H3DZE3_9PROT</name>
<dbReference type="InterPro" id="IPR003423">
    <property type="entry name" value="OMP_efflux"/>
</dbReference>
<dbReference type="SUPFAM" id="SSF56954">
    <property type="entry name" value="Outer membrane efflux proteins (OEP)"/>
    <property type="match status" value="1"/>
</dbReference>
<keyword evidence="2" id="KW-1134">Transmembrane beta strand</keyword>
<proteinExistence type="inferred from homology"/>
<feature type="transmembrane region" description="Helical" evidence="4">
    <location>
        <begin position="25"/>
        <end position="42"/>
    </location>
</feature>
<evidence type="ECO:0000313" key="6">
    <source>
        <dbReference type="Proteomes" id="UP000198640"/>
    </source>
</evidence>
<keyword evidence="3" id="KW-0175">Coiled coil</keyword>
<gene>
    <name evidence="5" type="ORF">SAMN05421881_100676</name>
</gene>
<feature type="coiled-coil region" evidence="3">
    <location>
        <begin position="270"/>
        <end position="304"/>
    </location>
</feature>
<dbReference type="NCBIfam" id="TIGR01845">
    <property type="entry name" value="outer_NodT"/>
    <property type="match status" value="1"/>
</dbReference>
<dbReference type="GO" id="GO:0005886">
    <property type="term" value="C:plasma membrane"/>
    <property type="evidence" value="ECO:0007669"/>
    <property type="project" value="UniProtKB-SubCell"/>
</dbReference>
<dbReference type="PANTHER" id="PTHR30203:SF33">
    <property type="entry name" value="BLR4455 PROTEIN"/>
    <property type="match status" value="1"/>
</dbReference>
<keyword evidence="6" id="KW-1185">Reference proteome</keyword>
<evidence type="ECO:0000256" key="4">
    <source>
        <dbReference type="SAM" id="Phobius"/>
    </source>
</evidence>